<keyword evidence="5" id="KW-0862">Zinc</keyword>
<evidence type="ECO:0000256" key="4">
    <source>
        <dbReference type="ARBA" id="ARBA00022741"/>
    </source>
</evidence>
<name>A0A3B1DUE0_9ZZZZ</name>
<evidence type="ECO:0000256" key="3">
    <source>
        <dbReference type="ARBA" id="ARBA00022723"/>
    </source>
</evidence>
<comment type="catalytic activity">
    <reaction evidence="9">
        <text>7-carboxy-7-carbaguanine + NH4(+) + 2 ATP = 7-cyano-7-carbaguanine + 2 AMP + 2 diphosphate + 2 H(+)</text>
        <dbReference type="Rhea" id="RHEA:27982"/>
        <dbReference type="ChEBI" id="CHEBI:15378"/>
        <dbReference type="ChEBI" id="CHEBI:28938"/>
        <dbReference type="ChEBI" id="CHEBI:30616"/>
        <dbReference type="ChEBI" id="CHEBI:33019"/>
        <dbReference type="ChEBI" id="CHEBI:45075"/>
        <dbReference type="ChEBI" id="CHEBI:61036"/>
        <dbReference type="ChEBI" id="CHEBI:456215"/>
        <dbReference type="EC" id="6.3.4.20"/>
    </reaction>
</comment>
<evidence type="ECO:0000256" key="2">
    <source>
        <dbReference type="ARBA" id="ARBA00022598"/>
    </source>
</evidence>
<dbReference type="GO" id="GO:0046872">
    <property type="term" value="F:metal ion binding"/>
    <property type="evidence" value="ECO:0007669"/>
    <property type="project" value="UniProtKB-KW"/>
</dbReference>
<dbReference type="AlphaFoldDB" id="A0A3B1DUE0"/>
<evidence type="ECO:0000256" key="6">
    <source>
        <dbReference type="ARBA" id="ARBA00022840"/>
    </source>
</evidence>
<reference evidence="10" key="1">
    <citation type="submission" date="2018-06" db="EMBL/GenBank/DDBJ databases">
        <authorList>
            <person name="Zhirakovskaya E."/>
        </authorList>
    </citation>
    <scope>NUCLEOTIDE SEQUENCE</scope>
</reference>
<evidence type="ECO:0000256" key="9">
    <source>
        <dbReference type="ARBA" id="ARBA00047890"/>
    </source>
</evidence>
<dbReference type="EMBL" id="UOGL01000446">
    <property type="protein sequence ID" value="VAX40483.1"/>
    <property type="molecule type" value="Genomic_DNA"/>
</dbReference>
<accession>A0A3B1DUE0</accession>
<dbReference type="GO" id="GO:0016874">
    <property type="term" value="F:ligase activity"/>
    <property type="evidence" value="ECO:0007669"/>
    <property type="project" value="UniProtKB-KW"/>
</dbReference>
<dbReference type="InterPro" id="IPR018317">
    <property type="entry name" value="QueC"/>
</dbReference>
<keyword evidence="3" id="KW-0479">Metal-binding</keyword>
<comment type="similarity">
    <text evidence="7">Belongs to the QueC family.</text>
</comment>
<comment type="pathway">
    <text evidence="1">Purine metabolism; 7-cyano-7-deazaguanine biosynthesis.</text>
</comment>
<evidence type="ECO:0000313" key="10">
    <source>
        <dbReference type="EMBL" id="VAX40483.1"/>
    </source>
</evidence>
<protein>
    <recommendedName>
        <fullName evidence="8">7-cyano-7-deazaguanine synthase</fullName>
        <ecNumber evidence="8">6.3.4.20</ecNumber>
    </recommendedName>
</protein>
<evidence type="ECO:0000256" key="5">
    <source>
        <dbReference type="ARBA" id="ARBA00022833"/>
    </source>
</evidence>
<dbReference type="PIRSF" id="PIRSF006293">
    <property type="entry name" value="ExsB"/>
    <property type="match status" value="1"/>
</dbReference>
<gene>
    <name evidence="10" type="ORF">MNBD_PLANCTO02-241</name>
</gene>
<keyword evidence="6" id="KW-0067">ATP-binding</keyword>
<sequence length="218" mass="24063">MKTVALFSGGLDSTLLLYELLQEGDEVLALSIDYGQRHRIELEYAQRIASLLNVQWEVADLSGITHLIAGSSQTSEEVAVPHGHYAEESMKQTVVPNRNMIMLSVAAGWAINQKANRVAYAAHGGDHTIYPDCRPEFAKALDKTLQLADWHSVTLYSPFISLSKTELVQRGNLLNVDFSLTWSCYEGGKKHCGKCGTCVERKEAFKDAAVNDPTLYSA</sequence>
<dbReference type="PANTHER" id="PTHR42914:SF1">
    <property type="entry name" value="7-CYANO-7-DEAZAGUANINE SYNTHASE"/>
    <property type="match status" value="1"/>
</dbReference>
<dbReference type="NCBIfam" id="TIGR00364">
    <property type="entry name" value="7-cyano-7-deazaguanine synthase QueC"/>
    <property type="match status" value="1"/>
</dbReference>
<dbReference type="SUPFAM" id="SSF52402">
    <property type="entry name" value="Adenine nucleotide alpha hydrolases-like"/>
    <property type="match status" value="1"/>
</dbReference>
<dbReference type="Pfam" id="PF06508">
    <property type="entry name" value="QueC"/>
    <property type="match status" value="1"/>
</dbReference>
<evidence type="ECO:0000256" key="8">
    <source>
        <dbReference type="ARBA" id="ARBA00039149"/>
    </source>
</evidence>
<evidence type="ECO:0000256" key="7">
    <source>
        <dbReference type="ARBA" id="ARBA00037993"/>
    </source>
</evidence>
<dbReference type="CDD" id="cd01995">
    <property type="entry name" value="QueC-like"/>
    <property type="match status" value="1"/>
</dbReference>
<dbReference type="InterPro" id="IPR014729">
    <property type="entry name" value="Rossmann-like_a/b/a_fold"/>
</dbReference>
<dbReference type="HAMAP" id="MF_01633">
    <property type="entry name" value="QueC"/>
    <property type="match status" value="1"/>
</dbReference>
<keyword evidence="4" id="KW-0547">Nucleotide-binding</keyword>
<dbReference type="GO" id="GO:0005524">
    <property type="term" value="F:ATP binding"/>
    <property type="evidence" value="ECO:0007669"/>
    <property type="project" value="UniProtKB-KW"/>
</dbReference>
<evidence type="ECO:0000256" key="1">
    <source>
        <dbReference type="ARBA" id="ARBA00005061"/>
    </source>
</evidence>
<dbReference type="Gene3D" id="3.40.50.620">
    <property type="entry name" value="HUPs"/>
    <property type="match status" value="1"/>
</dbReference>
<dbReference type="PANTHER" id="PTHR42914">
    <property type="entry name" value="7-CYANO-7-DEAZAGUANINE SYNTHASE"/>
    <property type="match status" value="1"/>
</dbReference>
<dbReference type="EC" id="6.3.4.20" evidence="8"/>
<organism evidence="10">
    <name type="scientific">hydrothermal vent metagenome</name>
    <dbReference type="NCBI Taxonomy" id="652676"/>
    <lineage>
        <taxon>unclassified sequences</taxon>
        <taxon>metagenomes</taxon>
        <taxon>ecological metagenomes</taxon>
    </lineage>
</organism>
<proteinExistence type="inferred from homology"/>
<keyword evidence="2 10" id="KW-0436">Ligase</keyword>